<gene>
    <name evidence="1" type="ORF">AgaP_AGAP011784</name>
</gene>
<dbReference type="InParanoid" id="Q5TMM8"/>
<reference evidence="1" key="3">
    <citation type="journal article" date="2004" name="Trends Parasitol.">
        <title>The Anopheles gambiae genome: an update.</title>
        <authorList>
            <person name="Mongin E."/>
            <person name="Louis C."/>
            <person name="Holt R.A."/>
            <person name="Birney E."/>
            <person name="Collins F.H."/>
        </authorList>
    </citation>
    <scope>NUCLEOTIDE SEQUENCE</scope>
    <source>
        <strain evidence="1">PEST</strain>
    </source>
</reference>
<dbReference type="HOGENOM" id="CLU_3302263_0_0_1"/>
<reference evidence="1" key="5">
    <citation type="submission" date="2011-05" db="EMBL/GenBank/DDBJ databases">
        <authorList>
            <consortium name="VectorBase"/>
        </authorList>
    </citation>
    <scope>NUCLEOTIDE SEQUENCE</scope>
    <source>
        <strain evidence="1">PEST</strain>
    </source>
</reference>
<name>Q5TMM8_ANOGA</name>
<organism evidence="1">
    <name type="scientific">Anopheles gambiae</name>
    <name type="common">African malaria mosquito</name>
    <dbReference type="NCBI Taxonomy" id="7165"/>
    <lineage>
        <taxon>Eukaryota</taxon>
        <taxon>Metazoa</taxon>
        <taxon>Ecdysozoa</taxon>
        <taxon>Arthropoda</taxon>
        <taxon>Hexapoda</taxon>
        <taxon>Insecta</taxon>
        <taxon>Pterygota</taxon>
        <taxon>Neoptera</taxon>
        <taxon>Endopterygota</taxon>
        <taxon>Diptera</taxon>
        <taxon>Nematocera</taxon>
        <taxon>Culicoidea</taxon>
        <taxon>Culicidae</taxon>
        <taxon>Anophelinae</taxon>
        <taxon>Anopheles</taxon>
    </lineage>
</organism>
<sequence>MVTLLAVVVVQSHAKECPFKCVPYYMCNGAAPRPDRGDEG</sequence>
<reference evidence="1" key="2">
    <citation type="submission" date="2002-03" db="EMBL/GenBank/DDBJ databases">
        <authorList>
            <consortium name="The Anopheles Genome Sequencing Consortium"/>
        </authorList>
    </citation>
    <scope>NUCLEOTIDE SEQUENCE</scope>
    <source>
        <strain evidence="1">PEST</strain>
    </source>
</reference>
<reference evidence="1" key="1">
    <citation type="journal article" date="2002" name="Science">
        <title>The genome sequence of the malaria mosquito Anopheles gambiae.</title>
        <authorList>
            <person name="Holt R.A."/>
            <person name="Subramanian G.M."/>
            <person name="Halpern A."/>
            <person name="Sutton G.G."/>
            <person name="Charlab R."/>
            <person name="Nusskern D.R."/>
            <person name="Wincker P."/>
            <person name="Clark A.G."/>
            <person name="Ribeiro J.M."/>
            <person name="Wides R."/>
            <person name="Salzberg S.L."/>
            <person name="Loftus B."/>
            <person name="Yandell M."/>
            <person name="Majoros W.H."/>
            <person name="Rusch D.B."/>
            <person name="Lai Z."/>
            <person name="Kraft C.L."/>
            <person name="Abril J.F."/>
            <person name="Anthouard V."/>
            <person name="Arensburger P."/>
            <person name="Atkinson P.W."/>
            <person name="Baden H."/>
            <person name="de Berardinis V."/>
            <person name="Baldwin D."/>
            <person name="Benes V."/>
            <person name="Biedler J."/>
            <person name="Blass C."/>
            <person name="Bolanos R."/>
            <person name="Boscus D."/>
            <person name="Barnstead M."/>
            <person name="Cai S."/>
            <person name="Center A."/>
            <person name="Chaturverdi K."/>
            <person name="Christophides G.K."/>
            <person name="Chrystal M.A."/>
            <person name="Clamp M."/>
            <person name="Cravchik A."/>
            <person name="Curwen V."/>
            <person name="Dana A."/>
            <person name="Delcher A."/>
            <person name="Dew I."/>
            <person name="Evans C.A."/>
            <person name="Flanigan M."/>
            <person name="Grundschober-Freimoser A."/>
            <person name="Friedli L."/>
            <person name="Gu Z."/>
            <person name="Guan P."/>
            <person name="Guigo R."/>
            <person name="Hillenmeyer M.E."/>
            <person name="Hladun S.L."/>
            <person name="Hogan J.R."/>
            <person name="Hong Y.S."/>
            <person name="Hoover J."/>
            <person name="Jaillon O."/>
            <person name="Ke Z."/>
            <person name="Kodira C."/>
            <person name="Kokoza E."/>
            <person name="Koutsos A."/>
            <person name="Letunic I."/>
            <person name="Levitsky A."/>
            <person name="Liang Y."/>
            <person name="Lin J.J."/>
            <person name="Lobo N.F."/>
            <person name="Lopez J.R."/>
            <person name="Malek J.A."/>
            <person name="McIntosh T.C."/>
            <person name="Meister S."/>
            <person name="Miller J."/>
            <person name="Mobarry C."/>
            <person name="Mongin E."/>
            <person name="Murphy S.D."/>
            <person name="O'Brochta D.A."/>
            <person name="Pfannkoch C."/>
            <person name="Qi R."/>
            <person name="Regier M.A."/>
            <person name="Remington K."/>
            <person name="Shao H."/>
            <person name="Sharakhova M.V."/>
            <person name="Sitter C.D."/>
            <person name="Shetty J."/>
            <person name="Smith T.J."/>
            <person name="Strong R."/>
            <person name="Sun J."/>
            <person name="Thomasova D."/>
            <person name="Ton L.Q."/>
            <person name="Topalis P."/>
            <person name="Tu Z."/>
            <person name="Unger M.F."/>
            <person name="Walenz B."/>
            <person name="Wang A."/>
            <person name="Wang J."/>
            <person name="Wang M."/>
            <person name="Wang X."/>
            <person name="Woodford K.J."/>
            <person name="Wortman J.R."/>
            <person name="Wu M."/>
            <person name="Yao A."/>
            <person name="Zdobnov E.M."/>
            <person name="Zhang H."/>
            <person name="Zhao Q."/>
            <person name="Zhao S."/>
            <person name="Zhu S.C."/>
            <person name="Zhimulev I."/>
            <person name="Coluzzi M."/>
            <person name="della Torre A."/>
            <person name="Roth C.W."/>
            <person name="Louis C."/>
            <person name="Kalush F."/>
            <person name="Mural R.J."/>
            <person name="Myers E.W."/>
            <person name="Adams M.D."/>
            <person name="Smith H.O."/>
            <person name="Broder S."/>
            <person name="Gardner M.J."/>
            <person name="Fraser C.M."/>
            <person name="Birney E."/>
            <person name="Bork P."/>
            <person name="Brey P.T."/>
            <person name="Venter J.C."/>
            <person name="Weissenbach J."/>
            <person name="Kafatos F.C."/>
            <person name="Collins F.H."/>
            <person name="Hoffman S.L."/>
        </authorList>
    </citation>
    <scope>NUCLEOTIDE SEQUENCE [LARGE SCALE GENOMIC DNA]</scope>
    <source>
        <strain evidence="1">PEST</strain>
    </source>
</reference>
<protein>
    <submittedName>
        <fullName evidence="1">AGAP011784-PA</fullName>
    </submittedName>
</protein>
<dbReference type="AlphaFoldDB" id="Q5TMM8"/>
<dbReference type="EMBL" id="AAAB01008986">
    <property type="protein sequence ID" value="EAL38868.2"/>
    <property type="molecule type" value="Genomic_DNA"/>
</dbReference>
<reference evidence="1" key="4">
    <citation type="journal article" date="2007" name="Genome Biol.">
        <title>Update of the Anopheles gambiae PEST genome assembly.</title>
        <authorList>
            <person name="Sharakhova M.V."/>
            <person name="Hammond M.P."/>
            <person name="Lobo N.F."/>
            <person name="Krzywinski J."/>
            <person name="Unger M.F."/>
            <person name="Hillenmeyer M.E."/>
            <person name="Bruggner R.V."/>
            <person name="Birney E."/>
            <person name="Collins F.H."/>
        </authorList>
    </citation>
    <scope>NUCLEOTIDE SEQUENCE</scope>
    <source>
        <strain evidence="1">PEST</strain>
    </source>
</reference>
<proteinExistence type="predicted"/>
<dbReference type="VEuPathDB" id="VectorBase:AGAP011784"/>
<evidence type="ECO:0000313" key="1">
    <source>
        <dbReference type="EMBL" id="EAL38868.2"/>
    </source>
</evidence>
<comment type="caution">
    <text evidence="1">The sequence shown here is derived from an EMBL/GenBank/DDBJ whole genome shotgun (WGS) entry which is preliminary data.</text>
</comment>
<feature type="non-terminal residue" evidence="1">
    <location>
        <position position="40"/>
    </location>
</feature>
<accession>Q5TMM8</accession>
<dbReference type="PaxDb" id="7165-AGAP011784-PA"/>